<dbReference type="Pfam" id="PF25374">
    <property type="entry name" value="Cadherin_FAT4_N"/>
    <property type="match status" value="1"/>
</dbReference>
<feature type="chain" id="PRO_5039238583" description="Cadherin domain-containing protein" evidence="13">
    <location>
        <begin position="22"/>
        <end position="1124"/>
    </location>
</feature>
<dbReference type="EMBL" id="JAIWYP010000004">
    <property type="protein sequence ID" value="KAH3843755.1"/>
    <property type="molecule type" value="Genomic_DNA"/>
</dbReference>
<evidence type="ECO:0000256" key="1">
    <source>
        <dbReference type="ARBA" id="ARBA00004251"/>
    </source>
</evidence>
<dbReference type="FunFam" id="2.60.40.60:FF:000007">
    <property type="entry name" value="Protocadherin alpha 2"/>
    <property type="match status" value="1"/>
</dbReference>
<keyword evidence="6 10" id="KW-0106">Calcium</keyword>
<feature type="domain" description="Cadherin" evidence="14">
    <location>
        <begin position="25"/>
        <end position="127"/>
    </location>
</feature>
<dbReference type="PROSITE" id="PS00232">
    <property type="entry name" value="CADHERIN_1"/>
    <property type="match status" value="5"/>
</dbReference>
<dbReference type="FunFam" id="2.60.40.60:FF:000020">
    <property type="entry name" value="Dachsous cadherin-related 1b"/>
    <property type="match status" value="3"/>
</dbReference>
<feature type="domain" description="Cadherin" evidence="14">
    <location>
        <begin position="128"/>
        <end position="235"/>
    </location>
</feature>
<evidence type="ECO:0000256" key="8">
    <source>
        <dbReference type="ARBA" id="ARBA00023136"/>
    </source>
</evidence>
<feature type="domain" description="Cadherin" evidence="14">
    <location>
        <begin position="349"/>
        <end position="454"/>
    </location>
</feature>
<comment type="caution">
    <text evidence="15">The sequence shown here is derived from an EMBL/GenBank/DDBJ whole genome shotgun (WGS) entry which is preliminary data.</text>
</comment>
<dbReference type="AlphaFoldDB" id="A0A9D4KPK5"/>
<feature type="compositionally biased region" description="Basic and acidic residues" evidence="11">
    <location>
        <begin position="891"/>
        <end position="902"/>
    </location>
</feature>
<evidence type="ECO:0000256" key="2">
    <source>
        <dbReference type="ARBA" id="ARBA00022475"/>
    </source>
</evidence>
<evidence type="ECO:0000256" key="5">
    <source>
        <dbReference type="ARBA" id="ARBA00022737"/>
    </source>
</evidence>
<feature type="region of interest" description="Disordered" evidence="11">
    <location>
        <begin position="879"/>
        <end position="902"/>
    </location>
</feature>
<dbReference type="Proteomes" id="UP000828390">
    <property type="component" value="Unassembled WGS sequence"/>
</dbReference>
<dbReference type="InterPro" id="IPR015919">
    <property type="entry name" value="Cadherin-like_sf"/>
</dbReference>
<reference evidence="15" key="2">
    <citation type="submission" date="2020-11" db="EMBL/GenBank/DDBJ databases">
        <authorList>
            <person name="McCartney M.A."/>
            <person name="Auch B."/>
            <person name="Kono T."/>
            <person name="Mallez S."/>
            <person name="Becker A."/>
            <person name="Gohl D.M."/>
            <person name="Silverstein K.A.T."/>
            <person name="Koren S."/>
            <person name="Bechman K.B."/>
            <person name="Herman A."/>
            <person name="Abrahante J.E."/>
            <person name="Garbe J."/>
        </authorList>
    </citation>
    <scope>NUCLEOTIDE SEQUENCE</scope>
    <source>
        <strain evidence="15">Duluth1</strain>
        <tissue evidence="15">Whole animal</tissue>
    </source>
</reference>
<keyword evidence="7 12" id="KW-1133">Transmembrane helix</keyword>
<dbReference type="PROSITE" id="PS50268">
    <property type="entry name" value="CADHERIN_2"/>
    <property type="match status" value="7"/>
</dbReference>
<dbReference type="Gene3D" id="2.60.40.60">
    <property type="entry name" value="Cadherins"/>
    <property type="match status" value="7"/>
</dbReference>
<dbReference type="GO" id="GO:0007156">
    <property type="term" value="P:homophilic cell adhesion via plasma membrane adhesion molecules"/>
    <property type="evidence" value="ECO:0007669"/>
    <property type="project" value="InterPro"/>
</dbReference>
<proteinExistence type="predicted"/>
<keyword evidence="2" id="KW-1003">Cell membrane</keyword>
<feature type="compositionally biased region" description="Low complexity" evidence="11">
    <location>
        <begin position="945"/>
        <end position="956"/>
    </location>
</feature>
<dbReference type="FunFam" id="2.60.40.60:FF:000134">
    <property type="entry name" value="protocadherin Fat 4"/>
    <property type="match status" value="1"/>
</dbReference>
<dbReference type="GO" id="GO:0005886">
    <property type="term" value="C:plasma membrane"/>
    <property type="evidence" value="ECO:0007669"/>
    <property type="project" value="UniProtKB-SubCell"/>
</dbReference>
<evidence type="ECO:0000256" key="4">
    <source>
        <dbReference type="ARBA" id="ARBA00022729"/>
    </source>
</evidence>
<name>A0A9D4KPK5_DREPO</name>
<dbReference type="InterPro" id="IPR002126">
    <property type="entry name" value="Cadherin-like_dom"/>
</dbReference>
<feature type="domain" description="Cadherin" evidence="14">
    <location>
        <begin position="236"/>
        <end position="342"/>
    </location>
</feature>
<evidence type="ECO:0000256" key="3">
    <source>
        <dbReference type="ARBA" id="ARBA00022692"/>
    </source>
</evidence>
<evidence type="ECO:0000256" key="10">
    <source>
        <dbReference type="PROSITE-ProRule" id="PRU00043"/>
    </source>
</evidence>
<dbReference type="SMART" id="SM00112">
    <property type="entry name" value="CA"/>
    <property type="match status" value="7"/>
</dbReference>
<feature type="domain" description="Cadherin" evidence="14">
    <location>
        <begin position="455"/>
        <end position="556"/>
    </location>
</feature>
<reference evidence="15" key="1">
    <citation type="journal article" date="2019" name="bioRxiv">
        <title>The Genome of the Zebra Mussel, Dreissena polymorpha: A Resource for Invasive Species Research.</title>
        <authorList>
            <person name="McCartney M.A."/>
            <person name="Auch B."/>
            <person name="Kono T."/>
            <person name="Mallez S."/>
            <person name="Zhang Y."/>
            <person name="Obille A."/>
            <person name="Becker A."/>
            <person name="Abrahante J.E."/>
            <person name="Garbe J."/>
            <person name="Badalamenti J.P."/>
            <person name="Herman A."/>
            <person name="Mangelson H."/>
            <person name="Liachko I."/>
            <person name="Sullivan S."/>
            <person name="Sone E.D."/>
            <person name="Koren S."/>
            <person name="Silverstein K.A.T."/>
            <person name="Beckman K.B."/>
            <person name="Gohl D.M."/>
        </authorList>
    </citation>
    <scope>NUCLEOTIDE SEQUENCE</scope>
    <source>
        <strain evidence="15">Duluth1</strain>
        <tissue evidence="15">Whole animal</tissue>
    </source>
</reference>
<dbReference type="OrthoDB" id="6252479at2759"/>
<keyword evidence="5" id="KW-0677">Repeat</keyword>
<gene>
    <name evidence="15" type="ORF">DPMN_117286</name>
</gene>
<keyword evidence="16" id="KW-1185">Reference proteome</keyword>
<evidence type="ECO:0000313" key="16">
    <source>
        <dbReference type="Proteomes" id="UP000828390"/>
    </source>
</evidence>
<evidence type="ECO:0000313" key="15">
    <source>
        <dbReference type="EMBL" id="KAH3843755.1"/>
    </source>
</evidence>
<comment type="subcellular location">
    <subcellularLocation>
        <location evidence="1">Cell membrane</location>
        <topology evidence="1">Single-pass type I membrane protein</topology>
    </subcellularLocation>
</comment>
<evidence type="ECO:0000259" key="14">
    <source>
        <dbReference type="PROSITE" id="PS50268"/>
    </source>
</evidence>
<sequence length="1124" mass="123966">MAIIYIVTLLVSLVPVNFVLGQGVTFRIKEEESVGTYVGTMRDANLGVQSWTYKISTQQTDFSLNDSTGDLYTMTKIDRDEKCKNFQPGSSSECQVEFRVAFTSPNGTKIIEVTVIIEDINDNAPLFPTYTFEQKLPENTGINDYFAIPRAEDKDSGSFGITEYKLNPLDPMFSLKYEIDLTGKYAVSIVVIKELDRERKDRYQLNVQAIDGGGKLGNMTVIVIVTDVNDNKPVFDRVSYNASVDEGTSYGTVLLTVNATDKDIGDNGLVRYRIPDGFKQTDFSLDSQTGSISVATNNIVYQADKNPYKFIVEAYDNGSNPKTEQVWVTVLVRDTENNKPEITINFLSSGNTGYVSVVENVGKNSAVADVSVRDSDTGVNGMVTCSVQDSFFSVQQLDTKGENFIVVVNSPLNREFTTTHTVNVTCTDKGQPPMSSSKSFTVRVTDFNDNKPIFENQSYTAKVPENLKEDMLLLKVTASDLDEGVNSQIRYEIRDTQLIVVDPVTGVVSAKPSFDHEATPVIVFKVLAIDSGTPSLTGTTTVTLSIEDVNDNSPTFIQSSYFLEVLENRPSGTIVGQLSARDLDSGTNGMFTFLLSADFQESRLPFTIFENGEIQTNKALDREAQKQYSFVAMVMDQGTVRLSSSVEVSVIVGDVNDNKPNITFPVSSNKTISIYYPNNDLEIVSQIKAYDLDNGENGTISYSIVSGNHLGILGIDQKSGELYVADHNVKISKDVEVPLMIEVCDHGNPKQVTTAELMVSIIFSNATYDDVSADKKELVVIVVVVVVVTACLSILIIAVIFFLRKRDKLKYNSDKIGSKSLANGPAHKPTVFIMNNAGESSTDYVSCSVDGSRKKKEVSFSIDEQESIHAYQRLSLGVNMSPDPIPYQPEKPPRLESPESDKDLYYDRVSTRLESFKLQQMLTQHKSRQVATAHANPDDSRSESSGETSSGDSGRGASEEEIQSASPSHDDQKVFQYEVPSKSQPSLSSKHHIMPPRPLPPSSSSAAVAARSDNYSLVPPPIPHRSYKPFTSSVASPAYSTNSVYQYSNDPTYNNFSKVMDVDAKVLPWQNAQNRDNSIKSNIYATQNEFSFTPSRYRLNSHDDDDCSTTTSGSYTLQSIEDLL</sequence>
<dbReference type="PANTHER" id="PTHR24028">
    <property type="entry name" value="CADHERIN-87A"/>
    <property type="match status" value="1"/>
</dbReference>
<feature type="domain" description="Cadherin" evidence="14">
    <location>
        <begin position="557"/>
        <end position="662"/>
    </location>
</feature>
<evidence type="ECO:0000256" key="11">
    <source>
        <dbReference type="SAM" id="MobiDB-lite"/>
    </source>
</evidence>
<evidence type="ECO:0000256" key="6">
    <source>
        <dbReference type="ARBA" id="ARBA00022837"/>
    </source>
</evidence>
<dbReference type="PRINTS" id="PR00205">
    <property type="entry name" value="CADHERIN"/>
</dbReference>
<accession>A0A9D4KPK5</accession>
<evidence type="ECO:0000256" key="12">
    <source>
        <dbReference type="SAM" id="Phobius"/>
    </source>
</evidence>
<feature type="signal peptide" evidence="13">
    <location>
        <begin position="1"/>
        <end position="21"/>
    </location>
</feature>
<dbReference type="PANTHER" id="PTHR24028:SF146">
    <property type="entry name" value="CADHERIN 96CB, ISOFORM D-RELATED"/>
    <property type="match status" value="1"/>
</dbReference>
<keyword evidence="8 12" id="KW-0472">Membrane</keyword>
<keyword evidence="4 13" id="KW-0732">Signal</keyword>
<feature type="transmembrane region" description="Helical" evidence="12">
    <location>
        <begin position="778"/>
        <end position="803"/>
    </location>
</feature>
<protein>
    <recommendedName>
        <fullName evidence="14">Cadherin domain-containing protein</fullName>
    </recommendedName>
</protein>
<evidence type="ECO:0000256" key="9">
    <source>
        <dbReference type="ARBA" id="ARBA00023180"/>
    </source>
</evidence>
<feature type="compositionally biased region" description="Low complexity" evidence="11">
    <location>
        <begin position="1002"/>
        <end position="1011"/>
    </location>
</feature>
<evidence type="ECO:0000256" key="13">
    <source>
        <dbReference type="SAM" id="SignalP"/>
    </source>
</evidence>
<evidence type="ECO:0000256" key="7">
    <source>
        <dbReference type="ARBA" id="ARBA00022989"/>
    </source>
</evidence>
<feature type="domain" description="Cadherin" evidence="14">
    <location>
        <begin position="684"/>
        <end position="772"/>
    </location>
</feature>
<keyword evidence="3 12" id="KW-0812">Transmembrane</keyword>
<feature type="region of interest" description="Disordered" evidence="11">
    <location>
        <begin position="921"/>
        <end position="1011"/>
    </location>
</feature>
<dbReference type="SUPFAM" id="SSF49313">
    <property type="entry name" value="Cadherin-like"/>
    <property type="match status" value="6"/>
</dbReference>
<dbReference type="GO" id="GO:0005509">
    <property type="term" value="F:calcium ion binding"/>
    <property type="evidence" value="ECO:0007669"/>
    <property type="project" value="UniProtKB-UniRule"/>
</dbReference>
<organism evidence="15 16">
    <name type="scientific">Dreissena polymorpha</name>
    <name type="common">Zebra mussel</name>
    <name type="synonym">Mytilus polymorpha</name>
    <dbReference type="NCBI Taxonomy" id="45954"/>
    <lineage>
        <taxon>Eukaryota</taxon>
        <taxon>Metazoa</taxon>
        <taxon>Spiralia</taxon>
        <taxon>Lophotrochozoa</taxon>
        <taxon>Mollusca</taxon>
        <taxon>Bivalvia</taxon>
        <taxon>Autobranchia</taxon>
        <taxon>Heteroconchia</taxon>
        <taxon>Euheterodonta</taxon>
        <taxon>Imparidentia</taxon>
        <taxon>Neoheterodontei</taxon>
        <taxon>Myida</taxon>
        <taxon>Dreissenoidea</taxon>
        <taxon>Dreissenidae</taxon>
        <taxon>Dreissena</taxon>
    </lineage>
</organism>
<dbReference type="InterPro" id="IPR020894">
    <property type="entry name" value="Cadherin_CS"/>
</dbReference>
<dbReference type="InterPro" id="IPR050174">
    <property type="entry name" value="Protocadherin/Cadherin-CA"/>
</dbReference>
<keyword evidence="9" id="KW-0325">Glycoprotein</keyword>
<dbReference type="CDD" id="cd11304">
    <property type="entry name" value="Cadherin_repeat"/>
    <property type="match status" value="7"/>
</dbReference>
<dbReference type="Pfam" id="PF00028">
    <property type="entry name" value="Cadherin"/>
    <property type="match status" value="6"/>
</dbReference>